<organism evidence="1 2">
    <name type="scientific">Penicillium cf. viridicatum</name>
    <dbReference type="NCBI Taxonomy" id="2972119"/>
    <lineage>
        <taxon>Eukaryota</taxon>
        <taxon>Fungi</taxon>
        <taxon>Dikarya</taxon>
        <taxon>Ascomycota</taxon>
        <taxon>Pezizomycotina</taxon>
        <taxon>Eurotiomycetes</taxon>
        <taxon>Eurotiomycetidae</taxon>
        <taxon>Eurotiales</taxon>
        <taxon>Aspergillaceae</taxon>
        <taxon>Penicillium</taxon>
    </lineage>
</organism>
<evidence type="ECO:0000313" key="2">
    <source>
        <dbReference type="Proteomes" id="UP001150942"/>
    </source>
</evidence>
<protein>
    <submittedName>
        <fullName evidence="1">Zinc finger C2H2</fullName>
    </submittedName>
</protein>
<comment type="caution">
    <text evidence="1">The sequence shown here is derived from an EMBL/GenBank/DDBJ whole genome shotgun (WGS) entry which is preliminary data.</text>
</comment>
<reference evidence="1" key="2">
    <citation type="journal article" date="2023" name="IMA Fungus">
        <title>Comparative genomic study of the Penicillium genus elucidates a diverse pangenome and 15 lateral gene transfer events.</title>
        <authorList>
            <person name="Petersen C."/>
            <person name="Sorensen T."/>
            <person name="Nielsen M.R."/>
            <person name="Sondergaard T.E."/>
            <person name="Sorensen J.L."/>
            <person name="Fitzpatrick D.A."/>
            <person name="Frisvad J.C."/>
            <person name="Nielsen K.L."/>
        </authorList>
    </citation>
    <scope>NUCLEOTIDE SEQUENCE</scope>
    <source>
        <strain evidence="1">IBT 20477</strain>
    </source>
</reference>
<proteinExistence type="predicted"/>
<name>A0A9W9SYQ7_9EURO</name>
<reference evidence="1" key="1">
    <citation type="submission" date="2022-11" db="EMBL/GenBank/DDBJ databases">
        <authorList>
            <person name="Petersen C."/>
        </authorList>
    </citation>
    <scope>NUCLEOTIDE SEQUENCE</scope>
    <source>
        <strain evidence="1">IBT 20477</strain>
    </source>
</reference>
<dbReference type="OrthoDB" id="4485682at2759"/>
<dbReference type="Pfam" id="PF11917">
    <property type="entry name" value="DUF3435"/>
    <property type="match status" value="1"/>
</dbReference>
<sequence length="62" mass="7092">MCGLKPDEEFSKAITRMSCWIDRRRLRYLSDADRELVEKDLELQSAICCITGDARGLEALSL</sequence>
<dbReference type="EMBL" id="JAPQKQ010000003">
    <property type="protein sequence ID" value="KAJ5203029.1"/>
    <property type="molecule type" value="Genomic_DNA"/>
</dbReference>
<accession>A0A9W9SYQ7</accession>
<dbReference type="AlphaFoldDB" id="A0A9W9SYQ7"/>
<gene>
    <name evidence="1" type="ORF">N7449_005108</name>
</gene>
<dbReference type="InterPro" id="IPR021842">
    <property type="entry name" value="DUF3435"/>
</dbReference>
<evidence type="ECO:0000313" key="1">
    <source>
        <dbReference type="EMBL" id="KAJ5203029.1"/>
    </source>
</evidence>
<keyword evidence="2" id="KW-1185">Reference proteome</keyword>
<dbReference type="Proteomes" id="UP001150942">
    <property type="component" value="Unassembled WGS sequence"/>
</dbReference>